<keyword evidence="9" id="KW-0175">Coiled coil</keyword>
<dbReference type="GO" id="GO:0003735">
    <property type="term" value="F:structural constituent of ribosome"/>
    <property type="evidence" value="ECO:0007669"/>
    <property type="project" value="InterPro"/>
</dbReference>
<dbReference type="GO" id="GO:0019843">
    <property type="term" value="F:rRNA binding"/>
    <property type="evidence" value="ECO:0007669"/>
    <property type="project" value="UniProtKB-UniRule"/>
</dbReference>
<evidence type="ECO:0000256" key="6">
    <source>
        <dbReference type="ARBA" id="ARBA00023274"/>
    </source>
</evidence>
<keyword evidence="3 8" id="KW-0699">rRNA-binding</keyword>
<dbReference type="GO" id="GO:0005840">
    <property type="term" value="C:ribosome"/>
    <property type="evidence" value="ECO:0007669"/>
    <property type="project" value="UniProtKB-KW"/>
</dbReference>
<keyword evidence="4 8" id="KW-0694">RNA-binding</keyword>
<dbReference type="AlphaFoldDB" id="A0A0R2I1E3"/>
<dbReference type="PROSITE" id="PS00651">
    <property type="entry name" value="RIBOSOMAL_L9"/>
    <property type="match status" value="1"/>
</dbReference>
<dbReference type="InterPro" id="IPR009027">
    <property type="entry name" value="Ribosomal_bL9/RNase_H1_N"/>
</dbReference>
<dbReference type="InterPro" id="IPR020069">
    <property type="entry name" value="Ribosomal_bL9_C"/>
</dbReference>
<keyword evidence="5 8" id="KW-0689">Ribosomal protein</keyword>
<evidence type="ECO:0000256" key="7">
    <source>
        <dbReference type="ARBA" id="ARBA00035292"/>
    </source>
</evidence>
<evidence type="ECO:0000256" key="2">
    <source>
        <dbReference type="ARBA" id="ARBA00010605"/>
    </source>
</evidence>
<evidence type="ECO:0000313" key="11">
    <source>
        <dbReference type="EMBL" id="KRN58574.1"/>
    </source>
</evidence>
<comment type="function">
    <text evidence="1 8">Binds to the 23S rRNA.</text>
</comment>
<feature type="coiled-coil region" evidence="9">
    <location>
        <begin position="55"/>
        <end position="85"/>
    </location>
</feature>
<protein>
    <recommendedName>
        <fullName evidence="7 8">Large ribosomal subunit protein bL9</fullName>
    </recommendedName>
</protein>
<dbReference type="InterPro" id="IPR020594">
    <property type="entry name" value="Ribosomal_bL9_bac/chp"/>
</dbReference>
<dbReference type="Gene3D" id="3.10.430.100">
    <property type="entry name" value="Ribosomal protein L9, C-terminal domain"/>
    <property type="match status" value="1"/>
</dbReference>
<dbReference type="Pfam" id="PF01281">
    <property type="entry name" value="Ribosomal_L9_N"/>
    <property type="match status" value="1"/>
</dbReference>
<accession>A0A0R2I1E3</accession>
<comment type="similarity">
    <text evidence="2 8">Belongs to the bacterial ribosomal protein bL9 family.</text>
</comment>
<dbReference type="Proteomes" id="UP000050934">
    <property type="component" value="Unassembled WGS sequence"/>
</dbReference>
<dbReference type="GO" id="GO:1990904">
    <property type="term" value="C:ribonucleoprotein complex"/>
    <property type="evidence" value="ECO:0007669"/>
    <property type="project" value="UniProtKB-KW"/>
</dbReference>
<comment type="caution">
    <text evidence="11">The sequence shown here is derived from an EMBL/GenBank/DDBJ whole genome shotgun (WGS) entry which is preliminary data.</text>
</comment>
<name>A0A0R2I1E3_9LACO</name>
<dbReference type="InterPro" id="IPR020070">
    <property type="entry name" value="Ribosomal_bL9_N"/>
</dbReference>
<dbReference type="Gene3D" id="3.40.5.10">
    <property type="entry name" value="Ribosomal protein L9, N-terminal domain"/>
    <property type="match status" value="1"/>
</dbReference>
<feature type="domain" description="Ribosomal protein L9" evidence="10">
    <location>
        <begin position="16"/>
        <end position="43"/>
    </location>
</feature>
<evidence type="ECO:0000256" key="3">
    <source>
        <dbReference type="ARBA" id="ARBA00022730"/>
    </source>
</evidence>
<dbReference type="Pfam" id="PF03948">
    <property type="entry name" value="Ribosomal_L9_C"/>
    <property type="match status" value="1"/>
</dbReference>
<reference evidence="11 12" key="1">
    <citation type="journal article" date="2015" name="Genome Announc.">
        <title>Expanding the biotechnology potential of lactobacilli through comparative genomics of 213 strains and associated genera.</title>
        <authorList>
            <person name="Sun Z."/>
            <person name="Harris H.M."/>
            <person name="McCann A."/>
            <person name="Guo C."/>
            <person name="Argimon S."/>
            <person name="Zhang W."/>
            <person name="Yang X."/>
            <person name="Jeffery I.B."/>
            <person name="Cooney J.C."/>
            <person name="Kagawa T.F."/>
            <person name="Liu W."/>
            <person name="Song Y."/>
            <person name="Salvetti E."/>
            <person name="Wrobel A."/>
            <person name="Rasinkangas P."/>
            <person name="Parkhill J."/>
            <person name="Rea M.C."/>
            <person name="O'Sullivan O."/>
            <person name="Ritari J."/>
            <person name="Douillard F.P."/>
            <person name="Paul Ross R."/>
            <person name="Yang R."/>
            <person name="Briner A.E."/>
            <person name="Felis G.E."/>
            <person name="de Vos W.M."/>
            <person name="Barrangou R."/>
            <person name="Klaenhammer T.R."/>
            <person name="Caufield P.W."/>
            <person name="Cui Y."/>
            <person name="Zhang H."/>
            <person name="O'Toole P.W."/>
        </authorList>
    </citation>
    <scope>NUCLEOTIDE SEQUENCE [LARGE SCALE GENOMIC DNA]</scope>
    <source>
        <strain evidence="11 12">DSM 17896</strain>
    </source>
</reference>
<dbReference type="GO" id="GO:0006412">
    <property type="term" value="P:translation"/>
    <property type="evidence" value="ECO:0007669"/>
    <property type="project" value="UniProtKB-UniRule"/>
</dbReference>
<dbReference type="PATRIC" id="fig|396268.3.peg.1036"/>
<dbReference type="FunFam" id="3.10.430.100:FF:000002">
    <property type="entry name" value="50S ribosomal protein L9"/>
    <property type="match status" value="1"/>
</dbReference>
<evidence type="ECO:0000256" key="1">
    <source>
        <dbReference type="ARBA" id="ARBA00003058"/>
    </source>
</evidence>
<gene>
    <name evidence="8" type="primary">rplI</name>
    <name evidence="11" type="ORF">IV45_GL001024</name>
</gene>
<keyword evidence="6 8" id="KW-0687">Ribonucleoprotein</keyword>
<dbReference type="PANTHER" id="PTHR21368">
    <property type="entry name" value="50S RIBOSOMAL PROTEIN L9"/>
    <property type="match status" value="1"/>
</dbReference>
<proteinExistence type="inferred from homology"/>
<dbReference type="NCBIfam" id="TIGR00158">
    <property type="entry name" value="L9"/>
    <property type="match status" value="1"/>
</dbReference>
<dbReference type="InterPro" id="IPR036935">
    <property type="entry name" value="Ribosomal_bL9_N_sf"/>
</dbReference>
<dbReference type="SUPFAM" id="SSF55658">
    <property type="entry name" value="L9 N-domain-like"/>
    <property type="match status" value="1"/>
</dbReference>
<evidence type="ECO:0000256" key="4">
    <source>
        <dbReference type="ARBA" id="ARBA00022884"/>
    </source>
</evidence>
<evidence type="ECO:0000259" key="10">
    <source>
        <dbReference type="PROSITE" id="PS00651"/>
    </source>
</evidence>
<organism evidence="11 12">
    <name type="scientific">Limosilactobacillus secaliphilus</name>
    <dbReference type="NCBI Taxonomy" id="396268"/>
    <lineage>
        <taxon>Bacteria</taxon>
        <taxon>Bacillati</taxon>
        <taxon>Bacillota</taxon>
        <taxon>Bacilli</taxon>
        <taxon>Lactobacillales</taxon>
        <taxon>Lactobacillaceae</taxon>
        <taxon>Limosilactobacillus</taxon>
    </lineage>
</organism>
<dbReference type="HAMAP" id="MF_00503">
    <property type="entry name" value="Ribosomal_bL9"/>
    <property type="match status" value="1"/>
</dbReference>
<evidence type="ECO:0000256" key="5">
    <source>
        <dbReference type="ARBA" id="ARBA00022980"/>
    </source>
</evidence>
<sequence length="153" mass="17075">MSQMKVIFMEDVKGRGKRGQVKNVPDGYAQNFLIPRGKAKLATKAAMSELKGQERSKAKREAEELAQAKELKKKLESDNTVLQMSGKAGSDGRMFGSISSKQITKALQDQYNIKLDKRKLELPAPIKALGYADVKVKLHHDVEAKLRIHIAEK</sequence>
<keyword evidence="12" id="KW-1185">Reference proteome</keyword>
<dbReference type="SUPFAM" id="SSF55653">
    <property type="entry name" value="Ribosomal protein L9 C-domain"/>
    <property type="match status" value="1"/>
</dbReference>
<dbReference type="InterPro" id="IPR036791">
    <property type="entry name" value="Ribosomal_bL9_C_sf"/>
</dbReference>
<dbReference type="STRING" id="396268.IV45_GL001024"/>
<dbReference type="EMBL" id="JQBW01000010">
    <property type="protein sequence ID" value="KRN58574.1"/>
    <property type="molecule type" value="Genomic_DNA"/>
</dbReference>
<evidence type="ECO:0000256" key="8">
    <source>
        <dbReference type="HAMAP-Rule" id="MF_00503"/>
    </source>
</evidence>
<dbReference type="InterPro" id="IPR000244">
    <property type="entry name" value="Ribosomal_bL9"/>
</dbReference>
<evidence type="ECO:0000313" key="12">
    <source>
        <dbReference type="Proteomes" id="UP000050934"/>
    </source>
</evidence>
<evidence type="ECO:0000256" key="9">
    <source>
        <dbReference type="SAM" id="Coils"/>
    </source>
</evidence>
<dbReference type="FunFam" id="3.40.5.10:FF:000002">
    <property type="entry name" value="50S ribosomal protein L9"/>
    <property type="match status" value="1"/>
</dbReference>